<feature type="domain" description="Pyrimidine nucleoside phosphorylase C-terminal" evidence="7">
    <location>
        <begin position="345"/>
        <end position="420"/>
    </location>
</feature>
<dbReference type="InterPro" id="IPR013102">
    <property type="entry name" value="PYNP_C"/>
</dbReference>
<dbReference type="InterPro" id="IPR036566">
    <property type="entry name" value="PYNP-like_C_sf"/>
</dbReference>
<keyword evidence="4" id="KW-0328">Glycosyltransferase</keyword>
<organism evidence="8 9">
    <name type="scientific">Anaeromyxobacter oryzae</name>
    <dbReference type="NCBI Taxonomy" id="2918170"/>
    <lineage>
        <taxon>Bacteria</taxon>
        <taxon>Pseudomonadati</taxon>
        <taxon>Myxococcota</taxon>
        <taxon>Myxococcia</taxon>
        <taxon>Myxococcales</taxon>
        <taxon>Cystobacterineae</taxon>
        <taxon>Anaeromyxobacteraceae</taxon>
        <taxon>Anaeromyxobacter</taxon>
    </lineage>
</organism>
<dbReference type="InterPro" id="IPR017459">
    <property type="entry name" value="Glycosyl_Trfase_fam3_N_dom"/>
</dbReference>
<dbReference type="SUPFAM" id="SSF54680">
    <property type="entry name" value="Pyrimidine nucleoside phosphorylase C-terminal domain"/>
    <property type="match status" value="1"/>
</dbReference>
<keyword evidence="9" id="KW-1185">Reference proteome</keyword>
<dbReference type="NCBIfam" id="TIGR02644">
    <property type="entry name" value="Y_phosphoryl"/>
    <property type="match status" value="1"/>
</dbReference>
<dbReference type="PANTHER" id="PTHR10515:SF0">
    <property type="entry name" value="THYMIDINE PHOSPHORYLASE"/>
    <property type="match status" value="1"/>
</dbReference>
<dbReference type="InterPro" id="IPR017872">
    <property type="entry name" value="Pyrmidine_PPase_CS"/>
</dbReference>
<evidence type="ECO:0000313" key="8">
    <source>
        <dbReference type="EMBL" id="BDG04267.1"/>
    </source>
</evidence>
<dbReference type="Gene3D" id="1.20.970.10">
    <property type="entry name" value="Transferase, Pyrimidine Nucleoside Phosphorylase, Chain C"/>
    <property type="match status" value="1"/>
</dbReference>
<dbReference type="InterPro" id="IPR035902">
    <property type="entry name" value="Nuc_phospho_transferase"/>
</dbReference>
<dbReference type="InterPro" id="IPR000312">
    <property type="entry name" value="Glycosyl_Trfase_fam3"/>
</dbReference>
<dbReference type="Gene3D" id="3.40.1030.10">
    <property type="entry name" value="Nucleoside phosphorylase/phosphoribosyltransferase catalytic domain"/>
    <property type="match status" value="1"/>
</dbReference>
<dbReference type="SMART" id="SM00941">
    <property type="entry name" value="PYNP_C"/>
    <property type="match status" value="1"/>
</dbReference>
<dbReference type="SUPFAM" id="SSF47648">
    <property type="entry name" value="Nucleoside phosphorylase/phosphoribosyltransferase N-terminal domain"/>
    <property type="match status" value="1"/>
</dbReference>
<comment type="subunit">
    <text evidence="2">Homodimer.</text>
</comment>
<dbReference type="InterPro" id="IPR036320">
    <property type="entry name" value="Glycosyl_Trfase_fam3_N_dom_sf"/>
</dbReference>
<dbReference type="NCBIfam" id="NF004490">
    <property type="entry name" value="PRK05820.1"/>
    <property type="match status" value="1"/>
</dbReference>
<evidence type="ECO:0000313" key="9">
    <source>
        <dbReference type="Proteomes" id="UP001162891"/>
    </source>
</evidence>
<reference evidence="9" key="1">
    <citation type="journal article" date="2022" name="Int. J. Syst. Evol. Microbiol.">
        <title>Anaeromyxobacter oryzae sp. nov., Anaeromyxobacter diazotrophicus sp. nov. and Anaeromyxobacter paludicola sp. nov., isolated from paddy soils.</title>
        <authorList>
            <person name="Itoh H."/>
            <person name="Xu Z."/>
            <person name="Mise K."/>
            <person name="Masuda Y."/>
            <person name="Ushijima N."/>
            <person name="Hayakawa C."/>
            <person name="Shiratori Y."/>
            <person name="Senoo K."/>
        </authorList>
    </citation>
    <scope>NUCLEOTIDE SEQUENCE [LARGE SCALE GENOMIC DNA]</scope>
    <source>
        <strain evidence="9">Red232</strain>
    </source>
</reference>
<evidence type="ECO:0000256" key="5">
    <source>
        <dbReference type="ARBA" id="ARBA00022679"/>
    </source>
</evidence>
<dbReference type="InterPro" id="IPR000053">
    <property type="entry name" value="Thymidine/pyrmidine_PPase"/>
</dbReference>
<dbReference type="Pfam" id="PF07831">
    <property type="entry name" value="PYNP_C"/>
    <property type="match status" value="1"/>
</dbReference>
<comment type="similarity">
    <text evidence="1">Belongs to the thymidine/pyrimidine-nucleoside phosphorylase family.</text>
</comment>
<dbReference type="EMBL" id="AP025591">
    <property type="protein sequence ID" value="BDG04267.1"/>
    <property type="molecule type" value="Genomic_DNA"/>
</dbReference>
<evidence type="ECO:0000259" key="7">
    <source>
        <dbReference type="SMART" id="SM00941"/>
    </source>
</evidence>
<proteinExistence type="inferred from homology"/>
<dbReference type="InterPro" id="IPR018090">
    <property type="entry name" value="Pyrmidine_PPas_bac/euk"/>
</dbReference>
<accession>A0ABN6MWS1</accession>
<evidence type="ECO:0000256" key="2">
    <source>
        <dbReference type="ARBA" id="ARBA00011738"/>
    </source>
</evidence>
<evidence type="ECO:0000256" key="1">
    <source>
        <dbReference type="ARBA" id="ARBA00006915"/>
    </source>
</evidence>
<evidence type="ECO:0000256" key="3">
    <source>
        <dbReference type="ARBA" id="ARBA00011892"/>
    </source>
</evidence>
<dbReference type="Pfam" id="PF00591">
    <property type="entry name" value="Glycos_transf_3"/>
    <property type="match status" value="1"/>
</dbReference>
<protein>
    <recommendedName>
        <fullName evidence="3">thymidine phosphorylase</fullName>
        <ecNumber evidence="3">2.4.2.4</ecNumber>
    </recommendedName>
</protein>
<gene>
    <name evidence="8" type="ORF">AMOR_32630</name>
</gene>
<dbReference type="RefSeq" id="WP_248352630.1">
    <property type="nucleotide sequence ID" value="NZ_AP025591.1"/>
</dbReference>
<dbReference type="PANTHER" id="PTHR10515">
    <property type="entry name" value="THYMIDINE PHOSPHORYLASE"/>
    <property type="match status" value="1"/>
</dbReference>
<keyword evidence="5" id="KW-0808">Transferase</keyword>
<dbReference type="EC" id="2.4.2.4" evidence="3"/>
<dbReference type="PROSITE" id="PS00647">
    <property type="entry name" value="THYMID_PHOSPHORYLASE"/>
    <property type="match status" value="1"/>
</dbReference>
<dbReference type="Pfam" id="PF02885">
    <property type="entry name" value="Glycos_trans_3N"/>
    <property type="match status" value="1"/>
</dbReference>
<dbReference type="SUPFAM" id="SSF52418">
    <property type="entry name" value="Nucleoside phosphorylase/phosphoribosyltransferase catalytic domain"/>
    <property type="match status" value="1"/>
</dbReference>
<evidence type="ECO:0000256" key="6">
    <source>
        <dbReference type="ARBA" id="ARBA00048550"/>
    </source>
</evidence>
<sequence>MRAYEIIQAKRDGRAIPPADVAALVDGFTRGEIPDYQMAAFCMAVFFRGMEDAEVRALTDAMLRSGDVLDLSDVPGAKIDKHSTGGVGDKVSLALAPLAAACGVKVPMISGRGLGHTGGTLDKLEAIPGFRVDLPVERFRALVRDVGACLVGQTARLAPADKKLYALRDVTATVESIPLIAGSIMSKKLAEGIDGLVLDVKVGSGAFMKSLDDARALARTLAAIGRGMGKRVTALLTRMDEPLGRAVGNALEVVETIELLRGGGPADLRALTIELTAEMLLLAGVAKDLAAARVAVERAIADGRGLAKLEQIVAAQGGDVAALRDPARLPRAAGTYPVPAPASGFVAAIDTQAIGLAAVALGAGRARVEDAVDPAVGLVVEKKLGDRVSAGEPLCLVHHGPRSEPREAIAARVARAYRIEATPPPARPLVLERMA</sequence>
<comment type="catalytic activity">
    <reaction evidence="6">
        <text>thymidine + phosphate = 2-deoxy-alpha-D-ribose 1-phosphate + thymine</text>
        <dbReference type="Rhea" id="RHEA:16037"/>
        <dbReference type="ChEBI" id="CHEBI:17748"/>
        <dbReference type="ChEBI" id="CHEBI:17821"/>
        <dbReference type="ChEBI" id="CHEBI:43474"/>
        <dbReference type="ChEBI" id="CHEBI:57259"/>
        <dbReference type="EC" id="2.4.2.4"/>
    </reaction>
</comment>
<evidence type="ECO:0000256" key="4">
    <source>
        <dbReference type="ARBA" id="ARBA00022676"/>
    </source>
</evidence>
<dbReference type="Proteomes" id="UP001162891">
    <property type="component" value="Chromosome"/>
</dbReference>
<name>A0ABN6MWS1_9BACT</name>
<dbReference type="Gene3D" id="3.90.1170.30">
    <property type="entry name" value="Pyrimidine nucleoside phosphorylase-like, C-terminal domain"/>
    <property type="match status" value="1"/>
</dbReference>
<dbReference type="PIRSF" id="PIRSF000478">
    <property type="entry name" value="TP_PyNP"/>
    <property type="match status" value="1"/>
</dbReference>